<protein>
    <submittedName>
        <fullName evidence="3">DUF447 family protein</fullName>
    </submittedName>
</protein>
<keyword evidence="4" id="KW-1185">Reference proteome</keyword>
<dbReference type="AlphaFoldDB" id="W9VZZ5"/>
<sequence length="197" mass="22432">MTVIQEVIITTVNSEGEPHIAPIGIRRREDLVVISAMRPSRTLDNLIQTRCATVNYTDDVCIFAGCITGRRDWPLLESTRIDAPRLRDTLAHTEIQLLDLEEDEVRPRLLCRVLHEETHRPFQGFNRAQAAVLELAILVSRLERMPLQKVVEEMAYLLTLVEKTAGPREQQAWNWLMDHVTERKTATIAQAGAQDEG</sequence>
<dbReference type="eggNOG" id="COG2457">
    <property type="taxonomic scope" value="Bacteria"/>
</dbReference>
<dbReference type="Gene3D" id="2.30.110.10">
    <property type="entry name" value="Electron Transport, Fmn-binding Protein, Chain A"/>
    <property type="match status" value="1"/>
</dbReference>
<accession>W9VZZ5</accession>
<dbReference type="InterPro" id="IPR049288">
    <property type="entry name" value="DUF447_C"/>
</dbReference>
<organism evidence="3 4">
    <name type="scientific">Imhoffiella purpurea</name>
    <dbReference type="NCBI Taxonomy" id="1249627"/>
    <lineage>
        <taxon>Bacteria</taxon>
        <taxon>Pseudomonadati</taxon>
        <taxon>Pseudomonadota</taxon>
        <taxon>Gammaproteobacteria</taxon>
        <taxon>Chromatiales</taxon>
        <taxon>Chromatiaceae</taxon>
        <taxon>Imhoffiella</taxon>
    </lineage>
</organism>
<evidence type="ECO:0000259" key="1">
    <source>
        <dbReference type="Pfam" id="PF04289"/>
    </source>
</evidence>
<dbReference type="Pfam" id="PF04289">
    <property type="entry name" value="DUF447_N"/>
    <property type="match status" value="1"/>
</dbReference>
<feature type="domain" description="DUF447" evidence="1">
    <location>
        <begin position="6"/>
        <end position="119"/>
    </location>
</feature>
<comment type="caution">
    <text evidence="3">The sequence shown here is derived from an EMBL/GenBank/DDBJ whole genome shotgun (WGS) entry which is preliminary data.</text>
</comment>
<dbReference type="STRING" id="1249627.D779_0799"/>
<proteinExistence type="predicted"/>
<dbReference type="SUPFAM" id="SSF50475">
    <property type="entry name" value="FMN-binding split barrel"/>
    <property type="match status" value="1"/>
</dbReference>
<feature type="domain" description="DUF447" evidence="2">
    <location>
        <begin position="126"/>
        <end position="177"/>
    </location>
</feature>
<evidence type="ECO:0000313" key="4">
    <source>
        <dbReference type="Proteomes" id="UP000019460"/>
    </source>
</evidence>
<reference evidence="3 4" key="1">
    <citation type="submission" date="2012-11" db="EMBL/GenBank/DDBJ databases">
        <title>Genome assembly of Thiorhodococcus sp. AK35.</title>
        <authorList>
            <person name="Nupur N."/>
            <person name="Khatri I."/>
            <person name="Subramanian S."/>
            <person name="Pinnaka A."/>
        </authorList>
    </citation>
    <scope>NUCLEOTIDE SEQUENCE [LARGE SCALE GENOMIC DNA]</scope>
    <source>
        <strain evidence="3 4">AK35</strain>
    </source>
</reference>
<evidence type="ECO:0000259" key="2">
    <source>
        <dbReference type="Pfam" id="PF20766"/>
    </source>
</evidence>
<evidence type="ECO:0000313" key="3">
    <source>
        <dbReference type="EMBL" id="EXJ15935.1"/>
    </source>
</evidence>
<dbReference type="Pfam" id="PF20766">
    <property type="entry name" value="DUF447_C"/>
    <property type="match status" value="1"/>
</dbReference>
<dbReference type="RefSeq" id="WP_198295680.1">
    <property type="nucleotide sequence ID" value="NZ_AONC01000018.1"/>
</dbReference>
<gene>
    <name evidence="3" type="ORF">D779_0799</name>
</gene>
<dbReference type="InterPro" id="IPR007386">
    <property type="entry name" value="DUF447_N"/>
</dbReference>
<dbReference type="Proteomes" id="UP000019460">
    <property type="component" value="Unassembled WGS sequence"/>
</dbReference>
<dbReference type="InterPro" id="IPR012349">
    <property type="entry name" value="Split_barrel_FMN-bd"/>
</dbReference>
<dbReference type="Gene3D" id="1.20.58.290">
    <property type="entry name" value="Hypothetical membrane protein ta0354_69_121"/>
    <property type="match status" value="1"/>
</dbReference>
<dbReference type="EMBL" id="AONC01000018">
    <property type="protein sequence ID" value="EXJ15935.1"/>
    <property type="molecule type" value="Genomic_DNA"/>
</dbReference>
<name>W9VZZ5_9GAMM</name>